<evidence type="ECO:0000256" key="3">
    <source>
        <dbReference type="ARBA" id="ARBA00022737"/>
    </source>
</evidence>
<dbReference type="GO" id="GO:0002758">
    <property type="term" value="P:innate immune response-activating signaling pathway"/>
    <property type="evidence" value="ECO:0007669"/>
    <property type="project" value="UniProtKB-ARBA"/>
</dbReference>
<keyword evidence="12" id="KW-1185">Reference proteome</keyword>
<evidence type="ECO:0000259" key="8">
    <source>
        <dbReference type="Pfam" id="PF18052"/>
    </source>
</evidence>
<accession>A0AAV8H740</accession>
<keyword evidence="3" id="KW-0677">Repeat</keyword>
<organism evidence="11 12">
    <name type="scientific">Rhynchospora pubera</name>
    <dbReference type="NCBI Taxonomy" id="906938"/>
    <lineage>
        <taxon>Eukaryota</taxon>
        <taxon>Viridiplantae</taxon>
        <taxon>Streptophyta</taxon>
        <taxon>Embryophyta</taxon>
        <taxon>Tracheophyta</taxon>
        <taxon>Spermatophyta</taxon>
        <taxon>Magnoliopsida</taxon>
        <taxon>Liliopsida</taxon>
        <taxon>Poales</taxon>
        <taxon>Cyperaceae</taxon>
        <taxon>Cyperoideae</taxon>
        <taxon>Rhynchosporeae</taxon>
        <taxon>Rhynchospora</taxon>
    </lineage>
</organism>
<dbReference type="Gene3D" id="3.80.10.10">
    <property type="entry name" value="Ribonuclease Inhibitor"/>
    <property type="match status" value="2"/>
</dbReference>
<dbReference type="GO" id="GO:0042742">
    <property type="term" value="P:defense response to bacterium"/>
    <property type="evidence" value="ECO:0007669"/>
    <property type="project" value="UniProtKB-ARBA"/>
</dbReference>
<dbReference type="InterPro" id="IPR027417">
    <property type="entry name" value="P-loop_NTPase"/>
</dbReference>
<keyword evidence="6" id="KW-0732">Signal</keyword>
<evidence type="ECO:0000256" key="6">
    <source>
        <dbReference type="SAM" id="SignalP"/>
    </source>
</evidence>
<keyword evidence="4" id="KW-0547">Nucleotide-binding</keyword>
<evidence type="ECO:0000313" key="12">
    <source>
        <dbReference type="Proteomes" id="UP001140206"/>
    </source>
</evidence>
<comment type="similarity">
    <text evidence="1">Belongs to the disease resistance NB-LRR family.</text>
</comment>
<dbReference type="SUPFAM" id="SSF52540">
    <property type="entry name" value="P-loop containing nucleoside triphosphate hydrolases"/>
    <property type="match status" value="1"/>
</dbReference>
<feature type="domain" description="NB-ARC" evidence="7">
    <location>
        <begin position="187"/>
        <end position="353"/>
    </location>
</feature>
<dbReference type="Pfam" id="PF23598">
    <property type="entry name" value="LRR_14"/>
    <property type="match status" value="1"/>
</dbReference>
<feature type="signal peptide" evidence="6">
    <location>
        <begin position="1"/>
        <end position="18"/>
    </location>
</feature>
<evidence type="ECO:0000313" key="11">
    <source>
        <dbReference type="EMBL" id="KAJ4813544.1"/>
    </source>
</evidence>
<dbReference type="SUPFAM" id="SSF52058">
    <property type="entry name" value="L domain-like"/>
    <property type="match status" value="1"/>
</dbReference>
<evidence type="ECO:0000256" key="4">
    <source>
        <dbReference type="ARBA" id="ARBA00022741"/>
    </source>
</evidence>
<comment type="caution">
    <text evidence="11">The sequence shown here is derived from an EMBL/GenBank/DDBJ whole genome shotgun (WGS) entry which is preliminary data.</text>
</comment>
<dbReference type="GO" id="GO:0043531">
    <property type="term" value="F:ADP binding"/>
    <property type="evidence" value="ECO:0007669"/>
    <property type="project" value="InterPro"/>
</dbReference>
<dbReference type="Pfam" id="PF18052">
    <property type="entry name" value="Rx_N"/>
    <property type="match status" value="1"/>
</dbReference>
<dbReference type="EMBL" id="JAMFTS010000001">
    <property type="protein sequence ID" value="KAJ4813544.1"/>
    <property type="molecule type" value="Genomic_DNA"/>
</dbReference>
<keyword evidence="5" id="KW-0611">Plant defense</keyword>
<dbReference type="GO" id="GO:0009626">
    <property type="term" value="P:plant-type hypersensitive response"/>
    <property type="evidence" value="ECO:0007669"/>
    <property type="project" value="UniProtKB-ARBA"/>
</dbReference>
<feature type="domain" description="Disease resistance R13L4/SHOC-2-like LRR" evidence="10">
    <location>
        <begin position="555"/>
        <end position="888"/>
    </location>
</feature>
<dbReference type="PRINTS" id="PR00364">
    <property type="entry name" value="DISEASERSIST"/>
</dbReference>
<dbReference type="Pfam" id="PF00931">
    <property type="entry name" value="NB-ARC"/>
    <property type="match status" value="1"/>
</dbReference>
<evidence type="ECO:0000256" key="5">
    <source>
        <dbReference type="ARBA" id="ARBA00022821"/>
    </source>
</evidence>
<dbReference type="Gene3D" id="1.10.10.10">
    <property type="entry name" value="Winged helix-like DNA-binding domain superfamily/Winged helix DNA-binding domain"/>
    <property type="match status" value="1"/>
</dbReference>
<dbReference type="InterPro" id="IPR041118">
    <property type="entry name" value="Rx_N"/>
</dbReference>
<dbReference type="InterPro" id="IPR002182">
    <property type="entry name" value="NB-ARC"/>
</dbReference>
<name>A0AAV8H740_9POAL</name>
<dbReference type="FunFam" id="1.10.10.10:FF:000322">
    <property type="entry name" value="Probable disease resistance protein At1g63360"/>
    <property type="match status" value="1"/>
</dbReference>
<evidence type="ECO:0000259" key="7">
    <source>
        <dbReference type="Pfam" id="PF00931"/>
    </source>
</evidence>
<evidence type="ECO:0000256" key="2">
    <source>
        <dbReference type="ARBA" id="ARBA00022614"/>
    </source>
</evidence>
<dbReference type="Gene3D" id="3.40.50.300">
    <property type="entry name" value="P-loop containing nucleotide triphosphate hydrolases"/>
    <property type="match status" value="1"/>
</dbReference>
<dbReference type="InterPro" id="IPR044974">
    <property type="entry name" value="Disease_R_plants"/>
</dbReference>
<dbReference type="InterPro" id="IPR042197">
    <property type="entry name" value="Apaf_helical"/>
</dbReference>
<dbReference type="InterPro" id="IPR036388">
    <property type="entry name" value="WH-like_DNA-bd_sf"/>
</dbReference>
<dbReference type="InterPro" id="IPR058922">
    <property type="entry name" value="WHD_DRP"/>
</dbReference>
<keyword evidence="2" id="KW-0433">Leucine-rich repeat</keyword>
<sequence>MAEAAILAALQLLGQALATEIVRLASSHASEIAPTISDLETKMNNITMELRVMHSLLDQIDTHDQRNKTMATWLIEVQKTADQIKDIGDEFIHLVGNQKFGKRFYLKSLFKEPKSLIALKQIATQLETAEKSLKLLGELKERWVSITSAEPGSSTNNTNQRPVQETVTPYLIDEPDIVGIDENREKLTNLINSKEPHLSLISVWGMGGIGKTTLVTSVFDREKENFSCHAWIRIGQAYKPDGVIRNIISEICANGQSNQIKTDHMNLRGLKETLRRLLQQKKYLIVLDDVWDQNSYQRICDVFADVQQGSRIIITTRNADVASLARETNRLELTPLPDKESWKIFSNKAFQFEQKHVCPTPLEELAKQIVSKCNGLPLALVCLGSLLCGKTESEWKRIYDQLPWELENNTTLHRLKNVLNHSFNYFPKHLKQCFLYCCMFPENYLFARKKLIRLWIAEGFVEQIGGSTLEETAEGYLSELINHSMLRVIKKNYSGRVKRCQMHDTFRMLATSLCMKDNFCLLYEGEFINRNAHVRRLSVIKFDNNIGYQVPLQQLRTLMTFDLSMLNSPLLTKDIVQFTYLTVLSLENLSIESVHHNIGNLFNLHYLGLRNTKVKFLPDSIEKLHDLQTLDIMESEICKLPDGIVHLKKLRHLYAEVLIDSTFKSFPSRSGIYVPKGLFYLKDLQTLKAVDSNSMVAEELGNLTQLRSLRIWNVKENESTGLCTSLSKMSSLSKLAINASNENELLQLENLNLPQIQKLILNAQLKENMLDQSPLFQTSGKGIHELWLGWSQLQNDPLPSLSHLKNLTFLALRKAYEGQRLTFKAGWFPKLKILVLRDMPKLIQVEIEQGTMVSLEQITFQELNQLVKLPNGSQHLMNLKRMICKDTCFEEFKNKGTHKICHFNCQVV</sequence>
<dbReference type="PANTHER" id="PTHR23155:SF1232">
    <property type="entry name" value="OS09G0270700 PROTEIN"/>
    <property type="match status" value="1"/>
</dbReference>
<gene>
    <name evidence="11" type="ORF">LUZ62_026110</name>
</gene>
<feature type="chain" id="PRO_5043709403" evidence="6">
    <location>
        <begin position="19"/>
        <end position="908"/>
    </location>
</feature>
<dbReference type="Proteomes" id="UP001140206">
    <property type="component" value="Chromosome 1"/>
</dbReference>
<dbReference type="Pfam" id="PF23559">
    <property type="entry name" value="WHD_DRP"/>
    <property type="match status" value="1"/>
</dbReference>
<dbReference type="InterPro" id="IPR055414">
    <property type="entry name" value="LRR_R13L4/SHOC2-like"/>
</dbReference>
<dbReference type="FunFam" id="3.40.50.300:FF:001091">
    <property type="entry name" value="Probable disease resistance protein At1g61300"/>
    <property type="match status" value="1"/>
</dbReference>
<dbReference type="AlphaFoldDB" id="A0AAV8H740"/>
<dbReference type="InterPro" id="IPR032675">
    <property type="entry name" value="LRR_dom_sf"/>
</dbReference>
<evidence type="ECO:0000256" key="1">
    <source>
        <dbReference type="ARBA" id="ARBA00008894"/>
    </source>
</evidence>
<evidence type="ECO:0000259" key="10">
    <source>
        <dbReference type="Pfam" id="PF23598"/>
    </source>
</evidence>
<dbReference type="Gene3D" id="1.10.8.430">
    <property type="entry name" value="Helical domain of apoptotic protease-activating factors"/>
    <property type="match status" value="1"/>
</dbReference>
<reference evidence="11" key="1">
    <citation type="submission" date="2022-08" db="EMBL/GenBank/DDBJ databases">
        <authorList>
            <person name="Marques A."/>
        </authorList>
    </citation>
    <scope>NUCLEOTIDE SEQUENCE</scope>
    <source>
        <strain evidence="11">RhyPub2mFocal</strain>
        <tissue evidence="11">Leaves</tissue>
    </source>
</reference>
<feature type="domain" description="Disease resistance N-terminal" evidence="8">
    <location>
        <begin position="10"/>
        <end position="103"/>
    </location>
</feature>
<dbReference type="Gene3D" id="1.20.5.4130">
    <property type="match status" value="1"/>
</dbReference>
<protein>
    <submittedName>
        <fullName evidence="11">Disease resistance protein RPM1</fullName>
    </submittedName>
</protein>
<proteinExistence type="inferred from homology"/>
<evidence type="ECO:0000259" key="9">
    <source>
        <dbReference type="Pfam" id="PF23559"/>
    </source>
</evidence>
<dbReference type="PANTHER" id="PTHR23155">
    <property type="entry name" value="DISEASE RESISTANCE PROTEIN RP"/>
    <property type="match status" value="1"/>
</dbReference>
<feature type="domain" description="Disease resistance protein winged helix" evidence="9">
    <location>
        <begin position="439"/>
        <end position="509"/>
    </location>
</feature>